<dbReference type="Pfam" id="PF03133">
    <property type="entry name" value="TTL"/>
    <property type="match status" value="1"/>
</dbReference>
<dbReference type="InterPro" id="IPR004344">
    <property type="entry name" value="TTL/TTLL_fam"/>
</dbReference>
<dbReference type="RefSeq" id="XP_002288860.1">
    <property type="nucleotide sequence ID" value="XM_002288824.1"/>
</dbReference>
<name>B8BY09_THAPS</name>
<dbReference type="GeneID" id="7441880"/>
<proteinExistence type="predicted"/>
<dbReference type="KEGG" id="tps:THAPSDRAFT_3520"/>
<evidence type="ECO:0000313" key="1">
    <source>
        <dbReference type="EMBL" id="EED94296.1"/>
    </source>
</evidence>
<dbReference type="EMBL" id="CM000640">
    <property type="protein sequence ID" value="EED94296.1"/>
    <property type="molecule type" value="Genomic_DNA"/>
</dbReference>
<dbReference type="HOGENOM" id="CLU_420108_0_0_1"/>
<accession>B8BY09</accession>
<organism evidence="1 2">
    <name type="scientific">Thalassiosira pseudonana</name>
    <name type="common">Marine diatom</name>
    <name type="synonym">Cyclotella nana</name>
    <dbReference type="NCBI Taxonomy" id="35128"/>
    <lineage>
        <taxon>Eukaryota</taxon>
        <taxon>Sar</taxon>
        <taxon>Stramenopiles</taxon>
        <taxon>Ochrophyta</taxon>
        <taxon>Bacillariophyta</taxon>
        <taxon>Coscinodiscophyceae</taxon>
        <taxon>Thalassiosirophycidae</taxon>
        <taxon>Thalassiosirales</taxon>
        <taxon>Thalassiosiraceae</taxon>
        <taxon>Thalassiosira</taxon>
    </lineage>
</organism>
<dbReference type="InterPro" id="IPR036380">
    <property type="entry name" value="Isochorismatase-like_sf"/>
</dbReference>
<keyword evidence="2" id="KW-1185">Reference proteome</keyword>
<dbReference type="eggNOG" id="ENOG502RUMT">
    <property type="taxonomic scope" value="Eukaryota"/>
</dbReference>
<dbReference type="AlphaFoldDB" id="B8BY09"/>
<gene>
    <name evidence="1" type="ORF">THAPSDRAFT_3520</name>
</gene>
<reference evidence="1 2" key="2">
    <citation type="journal article" date="2008" name="Nature">
        <title>The Phaeodactylum genome reveals the evolutionary history of diatom genomes.</title>
        <authorList>
            <person name="Bowler C."/>
            <person name="Allen A.E."/>
            <person name="Badger J.H."/>
            <person name="Grimwood J."/>
            <person name="Jabbari K."/>
            <person name="Kuo A."/>
            <person name="Maheswari U."/>
            <person name="Martens C."/>
            <person name="Maumus F."/>
            <person name="Otillar R.P."/>
            <person name="Rayko E."/>
            <person name="Salamov A."/>
            <person name="Vandepoele K."/>
            <person name="Beszteri B."/>
            <person name="Gruber A."/>
            <person name="Heijde M."/>
            <person name="Katinka M."/>
            <person name="Mock T."/>
            <person name="Valentin K."/>
            <person name="Verret F."/>
            <person name="Berges J.A."/>
            <person name="Brownlee C."/>
            <person name="Cadoret J.P."/>
            <person name="Chiovitti A."/>
            <person name="Choi C.J."/>
            <person name="Coesel S."/>
            <person name="De Martino A."/>
            <person name="Detter J.C."/>
            <person name="Durkin C."/>
            <person name="Falciatore A."/>
            <person name="Fournet J."/>
            <person name="Haruta M."/>
            <person name="Huysman M.J."/>
            <person name="Jenkins B.D."/>
            <person name="Jiroutova K."/>
            <person name="Jorgensen R.E."/>
            <person name="Joubert Y."/>
            <person name="Kaplan A."/>
            <person name="Kroger N."/>
            <person name="Kroth P.G."/>
            <person name="La Roche J."/>
            <person name="Lindquist E."/>
            <person name="Lommer M."/>
            <person name="Martin-Jezequel V."/>
            <person name="Lopez P.J."/>
            <person name="Lucas S."/>
            <person name="Mangogna M."/>
            <person name="McGinnis K."/>
            <person name="Medlin L.K."/>
            <person name="Montsant A."/>
            <person name="Oudot-Le Secq M.P."/>
            <person name="Napoli C."/>
            <person name="Obornik M."/>
            <person name="Parker M.S."/>
            <person name="Petit J.L."/>
            <person name="Porcel B.M."/>
            <person name="Poulsen N."/>
            <person name="Robison M."/>
            <person name="Rychlewski L."/>
            <person name="Rynearson T.A."/>
            <person name="Schmutz J."/>
            <person name="Shapiro H."/>
            <person name="Siaut M."/>
            <person name="Stanley M."/>
            <person name="Sussman M.R."/>
            <person name="Taylor A.R."/>
            <person name="Vardi A."/>
            <person name="von Dassow P."/>
            <person name="Vyverman W."/>
            <person name="Willis A."/>
            <person name="Wyrwicz L.S."/>
            <person name="Rokhsar D.S."/>
            <person name="Weissenbach J."/>
            <person name="Armbrust E.V."/>
            <person name="Green B.R."/>
            <person name="Van de Peer Y."/>
            <person name="Grigoriev I.V."/>
        </authorList>
    </citation>
    <scope>NUCLEOTIDE SEQUENCE [LARGE SCALE GENOMIC DNA]</scope>
    <source>
        <strain evidence="1 2">CCMP1335</strain>
    </source>
</reference>
<protein>
    <submittedName>
        <fullName evidence="1">Uncharacterized protein</fullName>
    </submittedName>
</protein>
<dbReference type="SUPFAM" id="SSF52499">
    <property type="entry name" value="Isochorismatase-like hydrolases"/>
    <property type="match status" value="1"/>
</dbReference>
<sequence>MDPPPPPSLSRPIKRALIICDMQPDCIPSLFAKSNKDESSSTQLGIDPVARREAFINAVQYALISSISNPMERDNAFIIFNGLKFPSGYEGLDPEHPLYGSLVRFNKLLGDEKAHWFMDGYTSIDSTLMDILNDKNEGVVNESGASPVQHAVIWRQGHIPAVSTLSEHLSKNAITDVTVVGAKASQAVQATIQILAEYHPGIDVSVVKEAIADDSEERLNSMVQHLLPLYSRVASLEEYVEATCGLEHFAQAMERNANEIAMVPKKRVCYYVNCERGGHFSIYIHHLTNRKSTPMAEGTYWVSHPKQKWYEDIFCAKQFHCPLGKGVVDFCDEPAFSKVSMFLKGRDCLDDKGKLLALAKDFMPETYIIEGGRECWDGIDCPPELNKSSGASSCDATGPWFVKETNKNGGRAITVCRHASECLALANNPQETYVIQRHVLNPSMLTDGRKWHLKMYNLLICEEDGVSWTLRCNKEAFLCAASTLWSAENTSAEAQLTIRRTKRFRDGASMSELGNADYSDMFRQCTEIVSTVVQRAIEGNGLQGRPGKKQFEMFSTDFVFDATMNKANLIEFNFSPVVYDPLAKQELTTIGMKEYQRLYELHGDKVEINDHNMIKDVISIVFFPKETMRKGCESDDVGSWNVIQSFTGIAPSS</sequence>
<dbReference type="Proteomes" id="UP000001449">
    <property type="component" value="Chromosome 3"/>
</dbReference>
<dbReference type="Gene3D" id="3.40.50.850">
    <property type="entry name" value="Isochorismatase-like"/>
    <property type="match status" value="1"/>
</dbReference>
<dbReference type="InParanoid" id="B8BY09"/>
<dbReference type="OMA" id="CERGGHF"/>
<evidence type="ECO:0000313" key="2">
    <source>
        <dbReference type="Proteomes" id="UP000001449"/>
    </source>
</evidence>
<dbReference type="PaxDb" id="35128-Thaps3520"/>
<reference evidence="1 2" key="1">
    <citation type="journal article" date="2004" name="Science">
        <title>The genome of the diatom Thalassiosira pseudonana: ecology, evolution, and metabolism.</title>
        <authorList>
            <person name="Armbrust E.V."/>
            <person name="Berges J.A."/>
            <person name="Bowler C."/>
            <person name="Green B.R."/>
            <person name="Martinez D."/>
            <person name="Putnam N.H."/>
            <person name="Zhou S."/>
            <person name="Allen A.E."/>
            <person name="Apt K.E."/>
            <person name="Bechner M."/>
            <person name="Brzezinski M.A."/>
            <person name="Chaal B.K."/>
            <person name="Chiovitti A."/>
            <person name="Davis A.K."/>
            <person name="Demarest M.S."/>
            <person name="Detter J.C."/>
            <person name="Glavina T."/>
            <person name="Goodstein D."/>
            <person name="Hadi M.Z."/>
            <person name="Hellsten U."/>
            <person name="Hildebrand M."/>
            <person name="Jenkins B.D."/>
            <person name="Jurka J."/>
            <person name="Kapitonov V.V."/>
            <person name="Kroger N."/>
            <person name="Lau W.W."/>
            <person name="Lane T.W."/>
            <person name="Larimer F.W."/>
            <person name="Lippmeier J.C."/>
            <person name="Lucas S."/>
            <person name="Medina M."/>
            <person name="Montsant A."/>
            <person name="Obornik M."/>
            <person name="Parker M.S."/>
            <person name="Palenik B."/>
            <person name="Pazour G.J."/>
            <person name="Richardson P.M."/>
            <person name="Rynearson T.A."/>
            <person name="Saito M.A."/>
            <person name="Schwartz D.C."/>
            <person name="Thamatrakoln K."/>
            <person name="Valentin K."/>
            <person name="Vardi A."/>
            <person name="Wilkerson F.P."/>
            <person name="Rokhsar D.S."/>
        </authorList>
    </citation>
    <scope>NUCLEOTIDE SEQUENCE [LARGE SCALE GENOMIC DNA]</scope>
    <source>
        <strain evidence="1 2">CCMP1335</strain>
    </source>
</reference>
<dbReference type="Gene3D" id="3.30.470.20">
    <property type="entry name" value="ATP-grasp fold, B domain"/>
    <property type="match status" value="1"/>
</dbReference>